<feature type="compositionally biased region" description="Basic and acidic residues" evidence="1">
    <location>
        <begin position="603"/>
        <end position="631"/>
    </location>
</feature>
<feature type="compositionally biased region" description="Acidic residues" evidence="1">
    <location>
        <begin position="367"/>
        <end position="381"/>
    </location>
</feature>
<reference evidence="3" key="1">
    <citation type="journal article" date="2013" name="ISME J.">
        <title>A small predatory core genome in the divergent marine Bacteriovorax marinus SJ and the terrestrial Bdellovibrio bacteriovorus.</title>
        <authorList>
            <person name="Crossman L.C."/>
            <person name="Chen H."/>
            <person name="Cerdeno-Tarraga A.M."/>
            <person name="Brooks K."/>
            <person name="Quail M.A."/>
            <person name="Pineiro S.A."/>
            <person name="Hobley L."/>
            <person name="Sockett R.E."/>
            <person name="Bentley S.D."/>
            <person name="Parkhill J."/>
            <person name="Williams H.N."/>
            <person name="Stine O.C."/>
        </authorList>
    </citation>
    <scope>NUCLEOTIDE SEQUENCE [LARGE SCALE GENOMIC DNA]</scope>
    <source>
        <strain evidence="3">ATCC BAA-682 / DSM 15412 / SJ</strain>
    </source>
</reference>
<feature type="compositionally biased region" description="Basic and acidic residues" evidence="1">
    <location>
        <begin position="473"/>
        <end position="527"/>
    </location>
</feature>
<feature type="compositionally biased region" description="Basic and acidic residues" evidence="1">
    <location>
        <begin position="382"/>
        <end position="410"/>
    </location>
</feature>
<dbReference type="OrthoDB" id="5296305at2"/>
<keyword evidence="3" id="KW-1185">Reference proteome</keyword>
<feature type="compositionally biased region" description="Basic and acidic residues" evidence="1">
    <location>
        <begin position="197"/>
        <end position="216"/>
    </location>
</feature>
<feature type="compositionally biased region" description="Acidic residues" evidence="1">
    <location>
        <begin position="455"/>
        <end position="472"/>
    </location>
</feature>
<feature type="compositionally biased region" description="Basic and acidic residues" evidence="1">
    <location>
        <begin position="553"/>
        <end position="592"/>
    </location>
</feature>
<feature type="compositionally biased region" description="Basic and acidic residues" evidence="1">
    <location>
        <begin position="273"/>
        <end position="283"/>
    </location>
</feature>
<sequence>MSTKPLIFIYPLSDTMKKLKEAVEEISESEGVEIYEVDDLTEVAQLVPTIGQSLSIYGAPKKCAMALKQLRKVNAKLNSKVLLLSEKGIPRKTLDKFSKIGLTEFIQEPVAAKTLLYKVKLQLKSIVNDEFGDEDEDEVGVKKKGDEQVEDEESLFKSKSKSGQSEDDEEGLNYLTKKKKKSNFEIEEAPEKKRKNNYHEEEIDSHWQGKLTKEELSLDDVEEPKKEEKDENIIDNYLRGNTEKKEETLEEEEKERRNYKDEILDENLASNATREKMEDDYGIHKKKKEVSLDIEENNNRSKEDFGNSDTHYRGTITKTEEEIEEEEEKKKKGLSVLEIEDNKEDIYLDEDEEYETRKKKESLSILDIEDEGITQEKEEEQAEGKDYSEKKEKLLEEDSHKKGDSSVEHLDSEDESGEGSTDKIDMYLRGGAAKKEEEESEEDEDLYKRETPLSLDEEDRSDDNNSEDEDEEGNQKDKDFHLDIEDTQSKDKDIEEEREKYEEDDDHYERRKDTKLDLIDSDYKKDDESEEENDKNYRSTKASLVEEEDEDDKEKRKKEAELEFEKNKSHDSKVDDLTKKKLQADSKVDKIQTHYSSEASVSHIDDDWHFSKTKKNEQVEEERKNDDSLEMSYGEKLDLGEQTIDYRKLKDEFGGITIDRSGNKEKKQGPKYYGDGTGKKKKTPSYYRDDIENESEQLEEQDENQEELEGEEIFEPNSKGLENIVRVLSFYDKTEKADEECYRFISKVIQEKFAGEVALFYYDERKSRVTEATNSLNLLNDLELEVKRPLWDKLFSKNYRDWKEMKLPTWSDPTFQDKNIHFIYPYYEGASLMGFSVSWFSKEFNEERCGELEVTLESLRGFVIAKFREGKNSGEYNGKAAKEEVKENPIKSFFGKFFGKKAS</sequence>
<dbReference type="EMBL" id="FQ312005">
    <property type="protein sequence ID" value="CBW26974.1"/>
    <property type="molecule type" value="Genomic_DNA"/>
</dbReference>
<dbReference type="RefSeq" id="WP_014244752.1">
    <property type="nucleotide sequence ID" value="NC_016620.1"/>
</dbReference>
<dbReference type="HOGENOM" id="CLU_321008_0_0_7"/>
<dbReference type="KEGG" id="bmx:BMS_2168"/>
<name>E1X3P5_HALMS</name>
<protein>
    <submittedName>
        <fullName evidence="2">Uncharacterized protein</fullName>
    </submittedName>
</protein>
<dbReference type="Proteomes" id="UP000008963">
    <property type="component" value="Chromosome"/>
</dbReference>
<feature type="compositionally biased region" description="Acidic residues" evidence="1">
    <location>
        <begin position="691"/>
        <end position="714"/>
    </location>
</feature>
<feature type="region of interest" description="Disordered" evidence="1">
    <location>
        <begin position="657"/>
        <end position="715"/>
    </location>
</feature>
<feature type="compositionally biased region" description="Acidic residues" evidence="1">
    <location>
        <begin position="338"/>
        <end position="354"/>
    </location>
</feature>
<dbReference type="PATRIC" id="fig|862908.3.peg.2062"/>
<accession>E1X3P5</accession>
<gene>
    <name evidence="2" type="ordered locus">BMS_2168</name>
</gene>
<feature type="compositionally biased region" description="Basic and acidic residues" evidence="1">
    <location>
        <begin position="223"/>
        <end position="232"/>
    </location>
</feature>
<evidence type="ECO:0000313" key="3">
    <source>
        <dbReference type="Proteomes" id="UP000008963"/>
    </source>
</evidence>
<evidence type="ECO:0000313" key="2">
    <source>
        <dbReference type="EMBL" id="CBW26974.1"/>
    </source>
</evidence>
<proteinExistence type="predicted"/>
<dbReference type="AlphaFoldDB" id="E1X3P5"/>
<evidence type="ECO:0000256" key="1">
    <source>
        <dbReference type="SAM" id="MobiDB-lite"/>
    </source>
</evidence>
<dbReference type="STRING" id="862908.BMS_2168"/>
<organism evidence="2 3">
    <name type="scientific">Halobacteriovorax marinus (strain ATCC BAA-682 / DSM 15412 / SJ)</name>
    <name type="common">Bacteriovorax marinus</name>
    <dbReference type="NCBI Taxonomy" id="862908"/>
    <lineage>
        <taxon>Bacteria</taxon>
        <taxon>Pseudomonadati</taxon>
        <taxon>Bdellovibrionota</taxon>
        <taxon>Bacteriovoracia</taxon>
        <taxon>Bacteriovoracales</taxon>
        <taxon>Halobacteriovoraceae</taxon>
        <taxon>Halobacteriovorax</taxon>
    </lineage>
</organism>
<feature type="region of interest" description="Disordered" evidence="1">
    <location>
        <begin position="134"/>
        <end position="631"/>
    </location>
</feature>